<evidence type="ECO:0000313" key="1">
    <source>
        <dbReference type="EMBL" id="MDR8020338.1"/>
    </source>
</evidence>
<dbReference type="RefSeq" id="WP_310549320.1">
    <property type="nucleotide sequence ID" value="NZ_JAVKGR010000023.1"/>
</dbReference>
<dbReference type="SUPFAM" id="SSF52833">
    <property type="entry name" value="Thioredoxin-like"/>
    <property type="match status" value="1"/>
</dbReference>
<dbReference type="EMBL" id="JAVKGR010000023">
    <property type="protein sequence ID" value="MDR8020338.1"/>
    <property type="molecule type" value="Genomic_DNA"/>
</dbReference>
<dbReference type="Pfam" id="PF05768">
    <property type="entry name" value="Glrx-like"/>
    <property type="match status" value="1"/>
</dbReference>
<keyword evidence="2" id="KW-1185">Reference proteome</keyword>
<dbReference type="Gene3D" id="3.40.30.10">
    <property type="entry name" value="Glutaredoxin"/>
    <property type="match status" value="1"/>
</dbReference>
<accession>A0ABU2DV02</accession>
<name>A0ABU2DV02_9MICC</name>
<evidence type="ECO:0000313" key="2">
    <source>
        <dbReference type="Proteomes" id="UP001251870"/>
    </source>
</evidence>
<dbReference type="InterPro" id="IPR008554">
    <property type="entry name" value="Glutaredoxin-like"/>
</dbReference>
<reference evidence="1 2" key="1">
    <citation type="submission" date="2023-09" db="EMBL/GenBank/DDBJ databases">
        <title>Description of three actinobacteria isolated from air of manufacturing shop in a pharmaceutical factory.</title>
        <authorList>
            <person name="Zhang D.-F."/>
        </authorList>
    </citation>
    <scope>NUCLEOTIDE SEQUENCE [LARGE SCALE GENOMIC DNA]</scope>
    <source>
        <strain evidence="1 2">LY-0111</strain>
    </source>
</reference>
<dbReference type="InterPro" id="IPR036249">
    <property type="entry name" value="Thioredoxin-like_sf"/>
</dbReference>
<organism evidence="1 2">
    <name type="scientific">Nesterenkonia aerolata</name>
    <dbReference type="NCBI Taxonomy" id="3074079"/>
    <lineage>
        <taxon>Bacteria</taxon>
        <taxon>Bacillati</taxon>
        <taxon>Actinomycetota</taxon>
        <taxon>Actinomycetes</taxon>
        <taxon>Micrococcales</taxon>
        <taxon>Micrococcaceae</taxon>
        <taxon>Nesterenkonia</taxon>
    </lineage>
</organism>
<comment type="caution">
    <text evidence="1">The sequence shown here is derived from an EMBL/GenBank/DDBJ whole genome shotgun (WGS) entry which is preliminary data.</text>
</comment>
<sequence length="92" mass="10113">MTADEVSAEAASAVAQIEVLTKRGCHLCEQMLATSAEVSAEFGLQVTEVDVTDDPELLDRFAEELPVLRIDGAVRDFWRVDPQRLRRLLAGA</sequence>
<gene>
    <name evidence="1" type="ORF">RIL96_12290</name>
</gene>
<protein>
    <submittedName>
        <fullName evidence="1">Glutaredoxin family protein</fullName>
    </submittedName>
</protein>
<dbReference type="Proteomes" id="UP001251870">
    <property type="component" value="Unassembled WGS sequence"/>
</dbReference>
<proteinExistence type="predicted"/>